<accession>W7XLL6</accession>
<protein>
    <recommendedName>
        <fullName evidence="3">MORN motif protein</fullName>
    </recommendedName>
</protein>
<organism evidence="1 2">
    <name type="scientific">Tetrahymena thermophila (strain SB210)</name>
    <dbReference type="NCBI Taxonomy" id="312017"/>
    <lineage>
        <taxon>Eukaryota</taxon>
        <taxon>Sar</taxon>
        <taxon>Alveolata</taxon>
        <taxon>Ciliophora</taxon>
        <taxon>Intramacronucleata</taxon>
        <taxon>Oligohymenophorea</taxon>
        <taxon>Hymenostomatida</taxon>
        <taxon>Tetrahymenina</taxon>
        <taxon>Tetrahymenidae</taxon>
        <taxon>Tetrahymena</taxon>
    </lineage>
</organism>
<keyword evidence="2" id="KW-1185">Reference proteome</keyword>
<evidence type="ECO:0008006" key="3">
    <source>
        <dbReference type="Google" id="ProtNLM"/>
    </source>
</evidence>
<dbReference type="KEGG" id="tet:TTHERM_000058479"/>
<name>W7XLL6_TETTS</name>
<dbReference type="GeneID" id="24437039"/>
<evidence type="ECO:0000313" key="2">
    <source>
        <dbReference type="Proteomes" id="UP000009168"/>
    </source>
</evidence>
<dbReference type="RefSeq" id="XP_012650961.1">
    <property type="nucleotide sequence ID" value="XM_012795507.1"/>
</dbReference>
<evidence type="ECO:0000313" key="1">
    <source>
        <dbReference type="EMBL" id="EWS76504.1"/>
    </source>
</evidence>
<dbReference type="EMBL" id="GG662853">
    <property type="protein sequence ID" value="EWS76504.1"/>
    <property type="molecule type" value="Genomic_DNA"/>
</dbReference>
<dbReference type="SUPFAM" id="SSF82185">
    <property type="entry name" value="Histone H3 K4-specific methyltransferase SET7/9 N-terminal domain"/>
    <property type="match status" value="1"/>
</dbReference>
<dbReference type="InParanoid" id="W7XLL6"/>
<reference evidence="2" key="1">
    <citation type="journal article" date="2006" name="PLoS Biol.">
        <title>Macronuclear genome sequence of the ciliate Tetrahymena thermophila, a model eukaryote.</title>
        <authorList>
            <person name="Eisen J.A."/>
            <person name="Coyne R.S."/>
            <person name="Wu M."/>
            <person name="Wu D."/>
            <person name="Thiagarajan M."/>
            <person name="Wortman J.R."/>
            <person name="Badger J.H."/>
            <person name="Ren Q."/>
            <person name="Amedeo P."/>
            <person name="Jones K.M."/>
            <person name="Tallon L.J."/>
            <person name="Delcher A.L."/>
            <person name="Salzberg S.L."/>
            <person name="Silva J.C."/>
            <person name="Haas B.J."/>
            <person name="Majoros W.H."/>
            <person name="Farzad M."/>
            <person name="Carlton J.M."/>
            <person name="Smith R.K. Jr."/>
            <person name="Garg J."/>
            <person name="Pearlman R.E."/>
            <person name="Karrer K.M."/>
            <person name="Sun L."/>
            <person name="Manning G."/>
            <person name="Elde N.C."/>
            <person name="Turkewitz A.P."/>
            <person name="Asai D.J."/>
            <person name="Wilkes D.E."/>
            <person name="Wang Y."/>
            <person name="Cai H."/>
            <person name="Collins K."/>
            <person name="Stewart B.A."/>
            <person name="Lee S.R."/>
            <person name="Wilamowska K."/>
            <person name="Weinberg Z."/>
            <person name="Ruzzo W.L."/>
            <person name="Wloga D."/>
            <person name="Gaertig J."/>
            <person name="Frankel J."/>
            <person name="Tsao C.-C."/>
            <person name="Gorovsky M.A."/>
            <person name="Keeling P.J."/>
            <person name="Waller R.F."/>
            <person name="Patron N.J."/>
            <person name="Cherry J.M."/>
            <person name="Stover N.A."/>
            <person name="Krieger C.J."/>
            <person name="del Toro C."/>
            <person name="Ryder H.F."/>
            <person name="Williamson S.C."/>
            <person name="Barbeau R.A."/>
            <person name="Hamilton E.P."/>
            <person name="Orias E."/>
        </authorList>
    </citation>
    <scope>NUCLEOTIDE SEQUENCE [LARGE SCALE GENOMIC DNA]</scope>
    <source>
        <strain evidence="2">SB210</strain>
    </source>
</reference>
<proteinExistence type="predicted"/>
<gene>
    <name evidence="1" type="ORF">TTHERM_000058479</name>
</gene>
<dbReference type="Proteomes" id="UP000009168">
    <property type="component" value="Unassembled WGS sequence"/>
</dbReference>
<dbReference type="AlphaFoldDB" id="W7XLL6"/>
<sequence length="139" mass="16232">MAGRGIIVFPQGGYLYGHFKNNLLEGKSKLVFPNQDAMFVYCSQGFFQGKAIRKFKDSSQYIECLYDKGNMISINSKLTKDQFKHKKKLEFDELINMKEFFEHLNKSDQNSQTVTKLNEDYVNQKYQISQNSINQKGYI</sequence>